<dbReference type="GO" id="GO:0006826">
    <property type="term" value="P:iron ion transport"/>
    <property type="evidence" value="ECO:0007669"/>
    <property type="project" value="UniProtKB-KW"/>
</dbReference>
<dbReference type="InterPro" id="IPR011662">
    <property type="entry name" value="Secretin/TonB_short_N"/>
</dbReference>
<feature type="domain" description="Secretin/TonB short N-terminal" evidence="8">
    <location>
        <begin position="71"/>
        <end position="123"/>
    </location>
</feature>
<dbReference type="Proteomes" id="UP000293925">
    <property type="component" value="Unassembled WGS sequence"/>
</dbReference>
<keyword evidence="4" id="KW-0408">Iron</keyword>
<dbReference type="AlphaFoldDB" id="A0A4R0PXJ2"/>
<dbReference type="InterPro" id="IPR000531">
    <property type="entry name" value="Beta-barrel_TonB"/>
</dbReference>
<dbReference type="RefSeq" id="WP_131531507.1">
    <property type="nucleotide sequence ID" value="NZ_SJSO01000012.1"/>
</dbReference>
<evidence type="ECO:0000313" key="9">
    <source>
        <dbReference type="EMBL" id="TCD25590.1"/>
    </source>
</evidence>
<dbReference type="InterPro" id="IPR036942">
    <property type="entry name" value="Beta-barrel_TonB_sf"/>
</dbReference>
<keyword evidence="3" id="KW-0410">Iron transport</keyword>
<dbReference type="Pfam" id="PF07715">
    <property type="entry name" value="Plug"/>
    <property type="match status" value="1"/>
</dbReference>
<dbReference type="Pfam" id="PF00593">
    <property type="entry name" value="TonB_dep_Rec_b-barrel"/>
    <property type="match status" value="1"/>
</dbReference>
<dbReference type="PANTHER" id="PTHR40980">
    <property type="entry name" value="PLUG DOMAIN-CONTAINING PROTEIN"/>
    <property type="match status" value="1"/>
</dbReference>
<dbReference type="InterPro" id="IPR037066">
    <property type="entry name" value="Plug_dom_sf"/>
</dbReference>
<comment type="similarity">
    <text evidence="7">Belongs to the TonB-dependent receptor family.</text>
</comment>
<dbReference type="PANTHER" id="PTHR40980:SF4">
    <property type="entry name" value="TONB-DEPENDENT RECEPTOR-LIKE BETA-BARREL DOMAIN-CONTAINING PROTEIN"/>
    <property type="match status" value="1"/>
</dbReference>
<dbReference type="GO" id="GO:0009279">
    <property type="term" value="C:cell outer membrane"/>
    <property type="evidence" value="ECO:0007669"/>
    <property type="project" value="UniProtKB-SubCell"/>
</dbReference>
<keyword evidence="10" id="KW-1185">Reference proteome</keyword>
<evidence type="ECO:0000256" key="5">
    <source>
        <dbReference type="ARBA" id="ARBA00023136"/>
    </source>
</evidence>
<keyword evidence="9" id="KW-0675">Receptor</keyword>
<dbReference type="OrthoDB" id="9768470at2"/>
<dbReference type="InterPro" id="IPR008969">
    <property type="entry name" value="CarboxyPept-like_regulatory"/>
</dbReference>
<dbReference type="Gene3D" id="2.60.40.1120">
    <property type="entry name" value="Carboxypeptidase-like, regulatory domain"/>
    <property type="match status" value="1"/>
</dbReference>
<evidence type="ECO:0000256" key="4">
    <source>
        <dbReference type="ARBA" id="ARBA00023004"/>
    </source>
</evidence>
<dbReference type="SMART" id="SM00965">
    <property type="entry name" value="STN"/>
    <property type="match status" value="1"/>
</dbReference>
<dbReference type="SUPFAM" id="SSF49464">
    <property type="entry name" value="Carboxypeptidase regulatory domain-like"/>
    <property type="match status" value="1"/>
</dbReference>
<comment type="caution">
    <text evidence="9">The sequence shown here is derived from an EMBL/GenBank/DDBJ whole genome shotgun (WGS) entry which is preliminary data.</text>
</comment>
<evidence type="ECO:0000256" key="6">
    <source>
        <dbReference type="ARBA" id="ARBA00023237"/>
    </source>
</evidence>
<gene>
    <name evidence="9" type="ORF">EZ456_15135</name>
</gene>
<evidence type="ECO:0000256" key="2">
    <source>
        <dbReference type="ARBA" id="ARBA00022448"/>
    </source>
</evidence>
<comment type="subcellular location">
    <subcellularLocation>
        <location evidence="1 7">Cell outer membrane</location>
    </subcellularLocation>
</comment>
<evidence type="ECO:0000259" key="8">
    <source>
        <dbReference type="SMART" id="SM00965"/>
    </source>
</evidence>
<dbReference type="Pfam" id="PF07660">
    <property type="entry name" value="STN"/>
    <property type="match status" value="1"/>
</dbReference>
<dbReference type="Gene3D" id="2.170.130.10">
    <property type="entry name" value="TonB-dependent receptor, plug domain"/>
    <property type="match status" value="1"/>
</dbReference>
<evidence type="ECO:0000313" key="10">
    <source>
        <dbReference type="Proteomes" id="UP000293925"/>
    </source>
</evidence>
<protein>
    <submittedName>
        <fullName evidence="9">TonB-dependent receptor</fullName>
    </submittedName>
</protein>
<accession>A0A4R0PXJ2</accession>
<organism evidence="9 10">
    <name type="scientific">Pedobacter psychrodurus</name>
    <dbReference type="NCBI Taxonomy" id="2530456"/>
    <lineage>
        <taxon>Bacteria</taxon>
        <taxon>Pseudomonadati</taxon>
        <taxon>Bacteroidota</taxon>
        <taxon>Sphingobacteriia</taxon>
        <taxon>Sphingobacteriales</taxon>
        <taxon>Sphingobacteriaceae</taxon>
        <taxon>Pedobacter</taxon>
    </lineage>
</organism>
<dbReference type="Gene3D" id="2.40.170.20">
    <property type="entry name" value="TonB-dependent receptor, beta-barrel domain"/>
    <property type="match status" value="1"/>
</dbReference>
<proteinExistence type="inferred from homology"/>
<dbReference type="InterPro" id="IPR012910">
    <property type="entry name" value="Plug_dom"/>
</dbReference>
<keyword evidence="5 7" id="KW-0472">Membrane</keyword>
<evidence type="ECO:0000256" key="3">
    <source>
        <dbReference type="ARBA" id="ARBA00022496"/>
    </source>
</evidence>
<dbReference type="SUPFAM" id="SSF56935">
    <property type="entry name" value="Porins"/>
    <property type="match status" value="1"/>
</dbReference>
<name>A0A4R0PXJ2_9SPHI</name>
<keyword evidence="2" id="KW-0813">Transport</keyword>
<evidence type="ECO:0000256" key="1">
    <source>
        <dbReference type="ARBA" id="ARBA00004442"/>
    </source>
</evidence>
<sequence>MKIGFYEYIKEYIINLDYRPMVAMLVLCIFLFNQGVARGFAQTPRESNLSIKIAEKSIPDALSLLEEKAGFSINYNKSIFSQNSRISLEVKNMPIEFILRKILSGTRVAYKFAESNTILLYKLPDPVKPGRISGKIFDEKGETLPGASIKVIETGKATQTASDGSYSLSVEPGTYTVEVSYISFVTQRISEVNVKTDKNTPLDISLKPDAKGLQDVVVTASYKKASVEGLLARQKNASEISNGISAEQIARTPDKNIGESLKRISGVSSIDNKLVLVRGIGERYNTAQLDGITLPSTEAQTRNFSFDLIPSSLVDNVVVSKTVTPDMNSSFGGGLIQINTKDIPTENFMSFTAGTAYNDQSTGKDFLSHQRGKNDYLGFDDGRRKFPTDLQHTDRTIVPNNTLTDEQYKQKLIAQSQKFTNDNFTMYQYKTAPSQNYQFTIGRLIGIDTNNNKKLGFTASLNYRNNQNINTIEQQTRSDWNPNTTNTGARYMFNTTLAAMINVGLQLDKNRFSFRNTYTHIYNNDLVRTIGYDSDEGGNFFAAGLKPNRIVEADDPTYTDLLQNKLNGQHQVGKVKLEWNLSRTSIDRKEKDLGIATQNLRKAGNDYEYFYASSAQTEGYIKPTSRHNYSNNEHHFSWNGDASIPFKTGPLNNSFKTGYFGIRKEGSLNWQIASLVQSPTIADSLRYIPIAQMIDPAKIGNNGYNYYINNYFLNGYKGKSITQAGYMMLDNRLAEKLRLVWGVRAEYYKYTELRNDINVRGGSSFALPYEKKWRWLPSANLTYSPTKQINIRAAFSNTTIRPELMDNSQFFRYDPMFDAQFGNEGLVSTQIKNYDFKVEWFPGLGEIISASAFYKRFDKPVEVTFSLSNGGGGFYYILNSDEAKVYGLEFELRKNLGFIASTPLLSRFTLYGNLTLQKADVVGTYKATAPDGSPIIVNAKVKRNMYGQSPYLINAGLQYLDEYFGFNIAYNKSGRKTTLVSAELNRIEYENPRDQIDAQVSYKFYKNRFEVKVNAGNLLNKASVIFRNTGSYERNPDYVPGTADYSNFSRLKPGFTNKLEDGDQVLFSQKFGRTYSTSITYNF</sequence>
<keyword evidence="3" id="KW-0406">Ion transport</keyword>
<keyword evidence="7" id="KW-0798">TonB box</keyword>
<reference evidence="9 10" key="1">
    <citation type="submission" date="2019-02" db="EMBL/GenBank/DDBJ databases">
        <title>Pedobacter sp. RP-3-21 sp. nov., isolated from Arctic soil.</title>
        <authorList>
            <person name="Dahal R.H."/>
        </authorList>
    </citation>
    <scope>NUCLEOTIDE SEQUENCE [LARGE SCALE GENOMIC DNA]</scope>
    <source>
        <strain evidence="9 10">RP-3-21</strain>
    </source>
</reference>
<evidence type="ECO:0000256" key="7">
    <source>
        <dbReference type="RuleBase" id="RU003357"/>
    </source>
</evidence>
<dbReference type="Pfam" id="PF13715">
    <property type="entry name" value="CarbopepD_reg_2"/>
    <property type="match status" value="1"/>
</dbReference>
<keyword evidence="6" id="KW-0998">Cell outer membrane</keyword>
<dbReference type="EMBL" id="SJSO01000012">
    <property type="protein sequence ID" value="TCD25590.1"/>
    <property type="molecule type" value="Genomic_DNA"/>
</dbReference>